<evidence type="ECO:0000256" key="1">
    <source>
        <dbReference type="SAM" id="Coils"/>
    </source>
</evidence>
<feature type="region of interest" description="Disordered" evidence="2">
    <location>
        <begin position="660"/>
        <end position="697"/>
    </location>
</feature>
<gene>
    <name evidence="4" type="ORF">HHI36_016303</name>
</gene>
<comment type="caution">
    <text evidence="4">The sequence shown here is derived from an EMBL/GenBank/DDBJ whole genome shotgun (WGS) entry which is preliminary data.</text>
</comment>
<evidence type="ECO:0000313" key="5">
    <source>
        <dbReference type="Proteomes" id="UP001516400"/>
    </source>
</evidence>
<evidence type="ECO:0000259" key="3">
    <source>
        <dbReference type="Pfam" id="PF26633"/>
    </source>
</evidence>
<dbReference type="PROSITE" id="PS00675">
    <property type="entry name" value="SIGMA54_INTERACT_1"/>
    <property type="match status" value="1"/>
</dbReference>
<dbReference type="EMBL" id="JABFTP020000124">
    <property type="protein sequence ID" value="KAL3278777.1"/>
    <property type="molecule type" value="Genomic_DNA"/>
</dbReference>
<organism evidence="4 5">
    <name type="scientific">Cryptolaemus montrouzieri</name>
    <dbReference type="NCBI Taxonomy" id="559131"/>
    <lineage>
        <taxon>Eukaryota</taxon>
        <taxon>Metazoa</taxon>
        <taxon>Ecdysozoa</taxon>
        <taxon>Arthropoda</taxon>
        <taxon>Hexapoda</taxon>
        <taxon>Insecta</taxon>
        <taxon>Pterygota</taxon>
        <taxon>Neoptera</taxon>
        <taxon>Endopterygota</taxon>
        <taxon>Coleoptera</taxon>
        <taxon>Polyphaga</taxon>
        <taxon>Cucujiformia</taxon>
        <taxon>Coccinelloidea</taxon>
        <taxon>Coccinellidae</taxon>
        <taxon>Scymninae</taxon>
        <taxon>Scymnini</taxon>
        <taxon>Cryptolaemus</taxon>
    </lineage>
</organism>
<dbReference type="InterPro" id="IPR058519">
    <property type="entry name" value="DUF8206"/>
</dbReference>
<dbReference type="Proteomes" id="UP001516400">
    <property type="component" value="Unassembled WGS sequence"/>
</dbReference>
<feature type="coiled-coil region" evidence="1">
    <location>
        <begin position="480"/>
        <end position="518"/>
    </location>
</feature>
<sequence>MASRSDLCTLAKSVENISIESSSTPNVSLHGQVDFETMEADDPNFVMIEPEPTEENTVNILIIGETGVGKSTFINAFANYLKFDNLEEAERLNPFVLIPCKFTVTDENYELREVEIGSDKNEHNKLGESSTQDPRPYMFTISNGEKFVRLIDTPGIGDTRGIDQDTVNCQKIIDYIEPLKVIHGIMFLLKPNSSKITVLFEFCLKQILSRLEKSASQNLMFIFTNTRGTCYRPGETLPCLRNLLEAISKRPPFVQIPLSKANIYCLDNEAFRYLAAVANGVLFTEREKQYFAESWEKSSEESWRMIIRIIGDEETKPIQPHQVEHTRSVNEARALINHLKQPMADITHLIQDKLRALQRQTELLNLDNLDIKDMMKNLVIPIIDIEVIELPQPVTVCTSGKCAKIYKVRDVDKWHYVQRCHNPCYLTNVPKEMIGAPDLVHCAAMDGSRTCKECSCDYSTHMHIYYESITVDKTIENDNVKKSITDKEELKRQKEQIISEMRKMMKELEDEHKAIIRHFAQFANFLQQNAITPYNDVYRQYIEFLIDRENSNGEAADKITIAYLKKCQEEYDEAMKLFENALNMKNQSVCNLTPELVQKSVNELFKLKHTGDKIKELYNSQILARKSENLNNGFQPIYSSRKDNKEIGLLGQIKNYFTRGNDKKGTESEEENSSYSVYNSRSNRRKNKASNRQKAPVKNFKADLKVMEQEAEQASRVLNAMSAMNKF</sequence>
<feature type="compositionally biased region" description="Basic residues" evidence="2">
    <location>
        <begin position="682"/>
        <end position="691"/>
    </location>
</feature>
<keyword evidence="5" id="KW-1185">Reference proteome</keyword>
<dbReference type="Pfam" id="PF26633">
    <property type="entry name" value="DUF8206"/>
    <property type="match status" value="1"/>
</dbReference>
<name>A0ABD2NK11_9CUCU</name>
<feature type="domain" description="DUF8206" evidence="3">
    <location>
        <begin position="389"/>
        <end position="467"/>
    </location>
</feature>
<proteinExistence type="predicted"/>
<dbReference type="AlphaFoldDB" id="A0ABD2NK11"/>
<feature type="coiled-coil region" evidence="1">
    <location>
        <begin position="697"/>
        <end position="724"/>
    </location>
</feature>
<reference evidence="4 5" key="1">
    <citation type="journal article" date="2021" name="BMC Biol.">
        <title>Horizontally acquired antibacterial genes associated with adaptive radiation of ladybird beetles.</title>
        <authorList>
            <person name="Li H.S."/>
            <person name="Tang X.F."/>
            <person name="Huang Y.H."/>
            <person name="Xu Z.Y."/>
            <person name="Chen M.L."/>
            <person name="Du X.Y."/>
            <person name="Qiu B.Y."/>
            <person name="Chen P.T."/>
            <person name="Zhang W."/>
            <person name="Slipinski A."/>
            <person name="Escalona H.E."/>
            <person name="Waterhouse R.M."/>
            <person name="Zwick A."/>
            <person name="Pang H."/>
        </authorList>
    </citation>
    <scope>NUCLEOTIDE SEQUENCE [LARGE SCALE GENOMIC DNA]</scope>
    <source>
        <strain evidence="4">SYSU2018</strain>
    </source>
</reference>
<protein>
    <recommendedName>
        <fullName evidence="3">DUF8206 domain-containing protein</fullName>
    </recommendedName>
</protein>
<dbReference type="PANTHER" id="PTHR32046:SF11">
    <property type="entry name" value="IMMUNE-ASSOCIATED NUCLEOTIDE-BINDING PROTEIN 10-LIKE"/>
    <property type="match status" value="1"/>
</dbReference>
<dbReference type="PANTHER" id="PTHR32046">
    <property type="entry name" value="G DOMAIN-CONTAINING PROTEIN"/>
    <property type="match status" value="1"/>
</dbReference>
<dbReference type="SUPFAM" id="SSF52540">
    <property type="entry name" value="P-loop containing nucleoside triphosphate hydrolases"/>
    <property type="match status" value="2"/>
</dbReference>
<dbReference type="InterPro" id="IPR025662">
    <property type="entry name" value="Sigma_54_int_dom_ATP-bd_1"/>
</dbReference>
<evidence type="ECO:0000256" key="2">
    <source>
        <dbReference type="SAM" id="MobiDB-lite"/>
    </source>
</evidence>
<keyword evidence="1" id="KW-0175">Coiled coil</keyword>
<dbReference type="Gene3D" id="3.40.50.300">
    <property type="entry name" value="P-loop containing nucleotide triphosphate hydrolases"/>
    <property type="match status" value="1"/>
</dbReference>
<dbReference type="InterPro" id="IPR027417">
    <property type="entry name" value="P-loop_NTPase"/>
</dbReference>
<dbReference type="CDD" id="cd00882">
    <property type="entry name" value="Ras_like_GTPase"/>
    <property type="match status" value="1"/>
</dbReference>
<accession>A0ABD2NK11</accession>
<evidence type="ECO:0000313" key="4">
    <source>
        <dbReference type="EMBL" id="KAL3278777.1"/>
    </source>
</evidence>